<evidence type="ECO:0000313" key="2">
    <source>
        <dbReference type="Proteomes" id="UP000282574"/>
    </source>
</evidence>
<protein>
    <recommendedName>
        <fullName evidence="3">ABC transmembrane type-1 domain-containing protein</fullName>
    </recommendedName>
</protein>
<accession>A0AB37UKT5</accession>
<dbReference type="EMBL" id="RSCK01000019">
    <property type="protein sequence ID" value="RUT11985.1"/>
    <property type="molecule type" value="Genomic_DNA"/>
</dbReference>
<dbReference type="AlphaFoldDB" id="A0AB37UKT5"/>
<comment type="caution">
    <text evidence="1">The sequence shown here is derived from an EMBL/GenBank/DDBJ whole genome shotgun (WGS) entry which is preliminary data.</text>
</comment>
<organism evidence="1 2">
    <name type="scientific">Chroococcidiopsis cubana SAG 39.79</name>
    <dbReference type="NCBI Taxonomy" id="388085"/>
    <lineage>
        <taxon>Bacteria</taxon>
        <taxon>Bacillati</taxon>
        <taxon>Cyanobacteriota</taxon>
        <taxon>Cyanophyceae</taxon>
        <taxon>Chroococcidiopsidales</taxon>
        <taxon>Chroococcidiopsidaceae</taxon>
        <taxon>Chroococcidiopsis</taxon>
    </lineage>
</organism>
<evidence type="ECO:0008006" key="3">
    <source>
        <dbReference type="Google" id="ProtNLM"/>
    </source>
</evidence>
<proteinExistence type="predicted"/>
<sequence length="97" mass="11274">MIGFILQIIAASPQIFSVRIGESVALIAAQNLQFDWQLASSLFLMSVAFREVLPLKKSLLEVNWLYNNLQRYQDRLYNMQLSEKKRYSLETRTTSKS</sequence>
<gene>
    <name evidence="1" type="ORF">DSM107010_27930</name>
</gene>
<reference evidence="1 2" key="1">
    <citation type="journal article" date="2019" name="Genome Biol. Evol.">
        <title>Day and night: Metabolic profiles and evolutionary relationships of six axenic non-marine cyanobacteria.</title>
        <authorList>
            <person name="Will S.E."/>
            <person name="Henke P."/>
            <person name="Boedeker C."/>
            <person name="Huang S."/>
            <person name="Brinkmann H."/>
            <person name="Rohde M."/>
            <person name="Jarek M."/>
            <person name="Friedl T."/>
            <person name="Seufert S."/>
            <person name="Schumacher M."/>
            <person name="Overmann J."/>
            <person name="Neumann-Schaal M."/>
            <person name="Petersen J."/>
        </authorList>
    </citation>
    <scope>NUCLEOTIDE SEQUENCE [LARGE SCALE GENOMIC DNA]</scope>
    <source>
        <strain evidence="1 2">SAG 39.79</strain>
    </source>
</reference>
<evidence type="ECO:0000313" key="1">
    <source>
        <dbReference type="EMBL" id="RUT11985.1"/>
    </source>
</evidence>
<keyword evidence="2" id="KW-1185">Reference proteome</keyword>
<name>A0AB37UKT5_9CYAN</name>
<dbReference type="Proteomes" id="UP000282574">
    <property type="component" value="Unassembled WGS sequence"/>
</dbReference>